<sequence>MVPTVPAFSSTWSAQSDDESAVAFQEEIEADGAHALALSGVSLPLVLTQVPSEASAPPSCEVALEWKVHSLRCRELSLSIVCSARHVELFIEGVRRSLLGEDEHVEVYIGTFRGQREGPAVYGPAAATTPQKFAISEQFLQRNRDHDVLKEVHNLRVKFVSLTGDKSALHLHKFKCLYVPMQVYAAAPTPAPVPNVAAASVEDQLAGDPVQQPQAAPGNANIAAQLAGLSLGGVGVGVFGGLETQMLMKGFQQMLEREMEAKIMSALDEKLSMLSQRLMFSEQRIFQLQQQVDTKDAHTLNALNEIKQQFAELESHVKKQQLKAPVVNEEDEAEKGEN</sequence>
<dbReference type="eggNOG" id="ENOG502S35A">
    <property type="taxonomic scope" value="Eukaryota"/>
</dbReference>
<dbReference type="Proteomes" id="UP000019132">
    <property type="component" value="Unassembled WGS sequence"/>
</dbReference>
<reference evidence="2" key="2">
    <citation type="submission" date="2010-04" db="EMBL/GenBank/DDBJ databases">
        <authorList>
            <person name="Buell R."/>
            <person name="Hamilton J."/>
            <person name="Hostetler J."/>
        </authorList>
    </citation>
    <scope>NUCLEOTIDE SEQUENCE [LARGE SCALE GENOMIC DNA]</scope>
    <source>
        <strain evidence="2">DAOM:BR144</strain>
    </source>
</reference>
<dbReference type="EnsemblProtists" id="PYU1_T004589">
    <property type="protein sequence ID" value="PYU1_T004589"/>
    <property type="gene ID" value="PYU1_G004578"/>
</dbReference>
<accession>K3WHZ7</accession>
<organism evidence="1 2">
    <name type="scientific">Globisporangium ultimum (strain ATCC 200006 / CBS 805.95 / DAOM BR144)</name>
    <name type="common">Pythium ultimum</name>
    <dbReference type="NCBI Taxonomy" id="431595"/>
    <lineage>
        <taxon>Eukaryota</taxon>
        <taxon>Sar</taxon>
        <taxon>Stramenopiles</taxon>
        <taxon>Oomycota</taxon>
        <taxon>Peronosporomycetes</taxon>
        <taxon>Pythiales</taxon>
        <taxon>Pythiaceae</taxon>
        <taxon>Globisporangium</taxon>
    </lineage>
</organism>
<dbReference type="HOGENOM" id="CLU_073224_0_0_1"/>
<keyword evidence="2" id="KW-1185">Reference proteome</keyword>
<evidence type="ECO:0000313" key="2">
    <source>
        <dbReference type="Proteomes" id="UP000019132"/>
    </source>
</evidence>
<dbReference type="AlphaFoldDB" id="K3WHZ7"/>
<protein>
    <submittedName>
        <fullName evidence="1">Uncharacterized protein</fullName>
    </submittedName>
</protein>
<dbReference type="EMBL" id="GL376631">
    <property type="status" value="NOT_ANNOTATED_CDS"/>
    <property type="molecule type" value="Genomic_DNA"/>
</dbReference>
<reference evidence="1" key="3">
    <citation type="submission" date="2015-02" db="UniProtKB">
        <authorList>
            <consortium name="EnsemblProtists"/>
        </authorList>
    </citation>
    <scope>IDENTIFICATION</scope>
    <source>
        <strain evidence="1">DAOM BR144</strain>
    </source>
</reference>
<proteinExistence type="predicted"/>
<dbReference type="InParanoid" id="K3WHZ7"/>
<evidence type="ECO:0000313" key="1">
    <source>
        <dbReference type="EnsemblProtists" id="PYU1_T004589"/>
    </source>
</evidence>
<reference evidence="2" key="1">
    <citation type="journal article" date="2010" name="Genome Biol.">
        <title>Genome sequence of the necrotrophic plant pathogen Pythium ultimum reveals original pathogenicity mechanisms and effector repertoire.</title>
        <authorList>
            <person name="Levesque C.A."/>
            <person name="Brouwer H."/>
            <person name="Cano L."/>
            <person name="Hamilton J.P."/>
            <person name="Holt C."/>
            <person name="Huitema E."/>
            <person name="Raffaele S."/>
            <person name="Robideau G.P."/>
            <person name="Thines M."/>
            <person name="Win J."/>
            <person name="Zerillo M.M."/>
            <person name="Beakes G.W."/>
            <person name="Boore J.L."/>
            <person name="Busam D."/>
            <person name="Dumas B."/>
            <person name="Ferriera S."/>
            <person name="Fuerstenberg S.I."/>
            <person name="Gachon C.M."/>
            <person name="Gaulin E."/>
            <person name="Govers F."/>
            <person name="Grenville-Briggs L."/>
            <person name="Horner N."/>
            <person name="Hostetler J."/>
            <person name="Jiang R.H."/>
            <person name="Johnson J."/>
            <person name="Krajaejun T."/>
            <person name="Lin H."/>
            <person name="Meijer H.J."/>
            <person name="Moore B."/>
            <person name="Morris P."/>
            <person name="Phuntmart V."/>
            <person name="Puiu D."/>
            <person name="Shetty J."/>
            <person name="Stajich J.E."/>
            <person name="Tripathy S."/>
            <person name="Wawra S."/>
            <person name="van West P."/>
            <person name="Whitty B.R."/>
            <person name="Coutinho P.M."/>
            <person name="Henrissat B."/>
            <person name="Martin F."/>
            <person name="Thomas P.D."/>
            <person name="Tyler B.M."/>
            <person name="De Vries R.P."/>
            <person name="Kamoun S."/>
            <person name="Yandell M."/>
            <person name="Tisserat N."/>
            <person name="Buell C.R."/>
        </authorList>
    </citation>
    <scope>NUCLEOTIDE SEQUENCE</scope>
    <source>
        <strain evidence="2">DAOM:BR144</strain>
    </source>
</reference>
<dbReference type="VEuPathDB" id="FungiDB:PYU1_G004578"/>
<name>K3WHZ7_GLOUD</name>